<protein>
    <submittedName>
        <fullName evidence="1">Uncharacterized protein</fullName>
    </submittedName>
</protein>
<evidence type="ECO:0000313" key="2">
    <source>
        <dbReference type="Proteomes" id="UP001141806"/>
    </source>
</evidence>
<organism evidence="1 2">
    <name type="scientific">Protea cynaroides</name>
    <dbReference type="NCBI Taxonomy" id="273540"/>
    <lineage>
        <taxon>Eukaryota</taxon>
        <taxon>Viridiplantae</taxon>
        <taxon>Streptophyta</taxon>
        <taxon>Embryophyta</taxon>
        <taxon>Tracheophyta</taxon>
        <taxon>Spermatophyta</taxon>
        <taxon>Magnoliopsida</taxon>
        <taxon>Proteales</taxon>
        <taxon>Proteaceae</taxon>
        <taxon>Protea</taxon>
    </lineage>
</organism>
<dbReference type="AlphaFoldDB" id="A0A9Q0L068"/>
<reference evidence="1" key="1">
    <citation type="journal article" date="2023" name="Plant J.">
        <title>The genome of the king protea, Protea cynaroides.</title>
        <authorList>
            <person name="Chang J."/>
            <person name="Duong T.A."/>
            <person name="Schoeman C."/>
            <person name="Ma X."/>
            <person name="Roodt D."/>
            <person name="Barker N."/>
            <person name="Li Z."/>
            <person name="Van de Peer Y."/>
            <person name="Mizrachi E."/>
        </authorList>
    </citation>
    <scope>NUCLEOTIDE SEQUENCE</scope>
    <source>
        <tissue evidence="1">Young leaves</tissue>
    </source>
</reference>
<dbReference type="EMBL" id="JAMYWD010000002">
    <property type="protein sequence ID" value="KAJ4979461.1"/>
    <property type="molecule type" value="Genomic_DNA"/>
</dbReference>
<dbReference type="Proteomes" id="UP001141806">
    <property type="component" value="Unassembled WGS sequence"/>
</dbReference>
<comment type="caution">
    <text evidence="1">The sequence shown here is derived from an EMBL/GenBank/DDBJ whole genome shotgun (WGS) entry which is preliminary data.</text>
</comment>
<proteinExistence type="predicted"/>
<evidence type="ECO:0000313" key="1">
    <source>
        <dbReference type="EMBL" id="KAJ4979461.1"/>
    </source>
</evidence>
<keyword evidence="2" id="KW-1185">Reference proteome</keyword>
<sequence length="173" mass="19210">MVGGNGQVQVPFRDIEAVDKALVNVDQANAGAFTEVGKHHHGRLTGRGNSQGVDDRHTRRVNLEDFATAVSEAEAIFNIQASSSFSRVFLPPLEEEETEESPWEEVPSASEEVVFDSFGMAKKRSRPATTSGKRDRKKKSEKSTIFVLDFVLALKIENTVYSEAALLQMYTQY</sequence>
<accession>A0A9Q0L068</accession>
<name>A0A9Q0L068_9MAGN</name>
<gene>
    <name evidence="1" type="ORF">NE237_010241</name>
</gene>